<sequence length="78" mass="8227">MISYVIGLVAVLVFFADPVARFISPSGAGAGGRARDGPHAPAADERVAARHRAPQRHRPLVPARRVLGAHLLQGTARV</sequence>
<dbReference type="AlphaFoldDB" id="H1V3B1"/>
<dbReference type="HOGENOM" id="CLU_2628492_0_0_1"/>
<evidence type="ECO:0000313" key="4">
    <source>
        <dbReference type="Proteomes" id="UP000007174"/>
    </source>
</evidence>
<feature type="compositionally biased region" description="Basic and acidic residues" evidence="1">
    <location>
        <begin position="33"/>
        <end position="48"/>
    </location>
</feature>
<feature type="region of interest" description="Disordered" evidence="1">
    <location>
        <begin position="26"/>
        <end position="56"/>
    </location>
</feature>
<protein>
    <submittedName>
        <fullName evidence="3">Uncharacterized protein</fullName>
    </submittedName>
</protein>
<feature type="non-terminal residue" evidence="3">
    <location>
        <position position="78"/>
    </location>
</feature>
<organism evidence="3 4">
    <name type="scientific">Colletotrichum higginsianum (strain IMI 349063)</name>
    <name type="common">Crucifer anthracnose fungus</name>
    <dbReference type="NCBI Taxonomy" id="759273"/>
    <lineage>
        <taxon>Eukaryota</taxon>
        <taxon>Fungi</taxon>
        <taxon>Dikarya</taxon>
        <taxon>Ascomycota</taxon>
        <taxon>Pezizomycotina</taxon>
        <taxon>Sordariomycetes</taxon>
        <taxon>Hypocreomycetidae</taxon>
        <taxon>Glomerellales</taxon>
        <taxon>Glomerellaceae</taxon>
        <taxon>Colletotrichum</taxon>
        <taxon>Colletotrichum destructivum species complex</taxon>
    </lineage>
</organism>
<evidence type="ECO:0000256" key="2">
    <source>
        <dbReference type="SAM" id="SignalP"/>
    </source>
</evidence>
<accession>H1V3B1</accession>
<evidence type="ECO:0000313" key="3">
    <source>
        <dbReference type="EMBL" id="CCF34713.1"/>
    </source>
</evidence>
<dbReference type="Proteomes" id="UP000007174">
    <property type="component" value="Unassembled WGS sequence"/>
</dbReference>
<keyword evidence="2" id="KW-0732">Signal</keyword>
<feature type="signal peptide" evidence="2">
    <location>
        <begin position="1"/>
        <end position="21"/>
    </location>
</feature>
<gene>
    <name evidence="3" type="ORF">CH063_06650</name>
</gene>
<proteinExistence type="predicted"/>
<evidence type="ECO:0000256" key="1">
    <source>
        <dbReference type="SAM" id="MobiDB-lite"/>
    </source>
</evidence>
<reference evidence="4" key="1">
    <citation type="journal article" date="2012" name="Nat. Genet.">
        <title>Lifestyle transitions in plant pathogenic Colletotrichum fungi deciphered by genome and transcriptome analyses.</title>
        <authorList>
            <person name="O'Connell R.J."/>
            <person name="Thon M.R."/>
            <person name="Hacquard S."/>
            <person name="Amyotte S.G."/>
            <person name="Kleemann J."/>
            <person name="Torres M.F."/>
            <person name="Damm U."/>
            <person name="Buiate E.A."/>
            <person name="Epstein L."/>
            <person name="Alkan N."/>
            <person name="Altmueller J."/>
            <person name="Alvarado-Balderrama L."/>
            <person name="Bauser C.A."/>
            <person name="Becker C."/>
            <person name="Birren B.W."/>
            <person name="Chen Z."/>
            <person name="Choi J."/>
            <person name="Crouch J.A."/>
            <person name="Duvick J.P."/>
            <person name="Farman M.A."/>
            <person name="Gan P."/>
            <person name="Heiman D."/>
            <person name="Henrissat B."/>
            <person name="Howard R.J."/>
            <person name="Kabbage M."/>
            <person name="Koch C."/>
            <person name="Kracher B."/>
            <person name="Kubo Y."/>
            <person name="Law A.D."/>
            <person name="Lebrun M.-H."/>
            <person name="Lee Y.-H."/>
            <person name="Miyara I."/>
            <person name="Moore N."/>
            <person name="Neumann U."/>
            <person name="Nordstroem K."/>
            <person name="Panaccione D.G."/>
            <person name="Panstruga R."/>
            <person name="Place M."/>
            <person name="Proctor R.H."/>
            <person name="Prusky D."/>
            <person name="Rech G."/>
            <person name="Reinhardt R."/>
            <person name="Rollins J.A."/>
            <person name="Rounsley S."/>
            <person name="Schardl C.L."/>
            <person name="Schwartz D.C."/>
            <person name="Shenoy N."/>
            <person name="Shirasu K."/>
            <person name="Sikhakolli U.R."/>
            <person name="Stueber K."/>
            <person name="Sukno S.A."/>
            <person name="Sweigard J.A."/>
            <person name="Takano Y."/>
            <person name="Takahara H."/>
            <person name="Trail F."/>
            <person name="van der Does H.C."/>
            <person name="Voll L.M."/>
            <person name="Will I."/>
            <person name="Young S."/>
            <person name="Zeng Q."/>
            <person name="Zhang J."/>
            <person name="Zhou S."/>
            <person name="Dickman M.B."/>
            <person name="Schulze-Lefert P."/>
            <person name="Ver Loren van Themaat E."/>
            <person name="Ma L.-J."/>
            <person name="Vaillancourt L.J."/>
        </authorList>
    </citation>
    <scope>NUCLEOTIDE SEQUENCE [LARGE SCALE GENOMIC DNA]</scope>
    <source>
        <strain evidence="4">IMI 349063</strain>
    </source>
</reference>
<feature type="chain" id="PRO_5003555559" evidence="2">
    <location>
        <begin position="22"/>
        <end position="78"/>
    </location>
</feature>
<name>H1V3B1_COLHI</name>
<dbReference type="EMBL" id="CACQ02001244">
    <property type="protein sequence ID" value="CCF34713.1"/>
    <property type="molecule type" value="Genomic_DNA"/>
</dbReference>